<comment type="caution">
    <text evidence="4">The sequence shown here is derived from an EMBL/GenBank/DDBJ whole genome shotgun (WGS) entry which is preliminary data.</text>
</comment>
<dbReference type="Gene3D" id="1.10.720.30">
    <property type="entry name" value="SAP domain"/>
    <property type="match status" value="1"/>
</dbReference>
<comment type="similarity">
    <text evidence="1">Belongs to the DDA1 family.</text>
</comment>
<dbReference type="Pfam" id="PF10172">
    <property type="entry name" value="DDA1"/>
    <property type="match status" value="1"/>
</dbReference>
<dbReference type="PANTHER" id="PTHR31879:SF2">
    <property type="entry name" value="DET1- AND DDB1-ASSOCIATED PROTEIN 1"/>
    <property type="match status" value="1"/>
</dbReference>
<feature type="compositionally biased region" description="Polar residues" evidence="2">
    <location>
        <begin position="73"/>
        <end position="93"/>
    </location>
</feature>
<dbReference type="Proteomes" id="UP001491310">
    <property type="component" value="Unassembled WGS sequence"/>
</dbReference>
<reference evidence="4 5" key="1">
    <citation type="journal article" date="2024" name="Nat. Commun.">
        <title>Phylogenomics reveals the evolutionary origins of lichenization in chlorophyte algae.</title>
        <authorList>
            <person name="Puginier C."/>
            <person name="Libourel C."/>
            <person name="Otte J."/>
            <person name="Skaloud P."/>
            <person name="Haon M."/>
            <person name="Grisel S."/>
            <person name="Petersen M."/>
            <person name="Berrin J.G."/>
            <person name="Delaux P.M."/>
            <person name="Dal Grande F."/>
            <person name="Keller J."/>
        </authorList>
    </citation>
    <scope>NUCLEOTIDE SEQUENCE [LARGE SCALE GENOMIC DNA]</scope>
    <source>
        <strain evidence="4 5">SAG 216-7</strain>
    </source>
</reference>
<evidence type="ECO:0000256" key="1">
    <source>
        <dbReference type="ARBA" id="ARBA00008042"/>
    </source>
</evidence>
<dbReference type="InterPro" id="IPR018276">
    <property type="entry name" value="DDA1_dom"/>
</dbReference>
<evidence type="ECO:0000313" key="4">
    <source>
        <dbReference type="EMBL" id="KAK9916984.1"/>
    </source>
</evidence>
<feature type="region of interest" description="Disordered" evidence="2">
    <location>
        <begin position="37"/>
        <end position="109"/>
    </location>
</feature>
<gene>
    <name evidence="4" type="ORF">WJX75_009505</name>
</gene>
<dbReference type="EMBL" id="JALJOT010000003">
    <property type="protein sequence ID" value="KAK9916984.1"/>
    <property type="molecule type" value="Genomic_DNA"/>
</dbReference>
<accession>A0ABR2Z072</accession>
<dbReference type="SUPFAM" id="SSF68906">
    <property type="entry name" value="SAP domain"/>
    <property type="match status" value="1"/>
</dbReference>
<feature type="domain" description="DET1- and DDB1-associated protein 1" evidence="3">
    <location>
        <begin position="5"/>
        <end position="40"/>
    </location>
</feature>
<dbReference type="InterPro" id="IPR033575">
    <property type="entry name" value="DDA1-like"/>
</dbReference>
<evidence type="ECO:0000259" key="3">
    <source>
        <dbReference type="Pfam" id="PF10172"/>
    </source>
</evidence>
<name>A0ABR2Z072_9CHLO</name>
<dbReference type="InterPro" id="IPR036361">
    <property type="entry name" value="SAP_dom_sf"/>
</dbReference>
<keyword evidence="5" id="KW-1185">Reference proteome</keyword>
<organism evidence="4 5">
    <name type="scientific">Coccomyxa subellipsoidea</name>
    <dbReference type="NCBI Taxonomy" id="248742"/>
    <lineage>
        <taxon>Eukaryota</taxon>
        <taxon>Viridiplantae</taxon>
        <taxon>Chlorophyta</taxon>
        <taxon>core chlorophytes</taxon>
        <taxon>Trebouxiophyceae</taxon>
        <taxon>Trebouxiophyceae incertae sedis</taxon>
        <taxon>Coccomyxaceae</taxon>
        <taxon>Coccomyxa</taxon>
    </lineage>
</organism>
<proteinExistence type="inferred from homology"/>
<feature type="region of interest" description="Disordered" evidence="2">
    <location>
        <begin position="1"/>
        <end position="25"/>
    </location>
</feature>
<feature type="compositionally biased region" description="Basic and acidic residues" evidence="2">
    <location>
        <begin position="37"/>
        <end position="68"/>
    </location>
</feature>
<protein>
    <recommendedName>
        <fullName evidence="3">DET1- and DDB1-associated protein 1 domain-containing protein</fullName>
    </recommendedName>
</protein>
<dbReference type="PANTHER" id="PTHR31879">
    <property type="entry name" value="DET1- AND DDB1-ASSOCIATED PROTEIN 1"/>
    <property type="match status" value="1"/>
</dbReference>
<sequence>MLESPKTYVADHNTEPPEGQEICTDPENILIRQLLQKRDKAIGKGKQDKGKAADKGKRPAEAPHDRAGEGPSGQASTLQTFTADQLRSKTNQDLGEILKGRSLNSRGKKEELVQRILDAQHRAKKPARP</sequence>
<evidence type="ECO:0000256" key="2">
    <source>
        <dbReference type="SAM" id="MobiDB-lite"/>
    </source>
</evidence>
<evidence type="ECO:0000313" key="5">
    <source>
        <dbReference type="Proteomes" id="UP001491310"/>
    </source>
</evidence>